<feature type="signal peptide" evidence="7">
    <location>
        <begin position="1"/>
        <end position="18"/>
    </location>
</feature>
<keyword evidence="5" id="KW-0862">Zinc</keyword>
<accession>A0A934S2H4</accession>
<comment type="caution">
    <text evidence="8">The sequence shown here is derived from an EMBL/GenBank/DDBJ whole genome shotgun (WGS) entry which is preliminary data.</text>
</comment>
<evidence type="ECO:0008006" key="10">
    <source>
        <dbReference type="Google" id="ProtNLM"/>
    </source>
</evidence>
<evidence type="ECO:0000256" key="1">
    <source>
        <dbReference type="ARBA" id="ARBA00001947"/>
    </source>
</evidence>
<keyword evidence="9" id="KW-1185">Reference proteome</keyword>
<dbReference type="GO" id="GO:0006508">
    <property type="term" value="P:proteolysis"/>
    <property type="evidence" value="ECO:0007669"/>
    <property type="project" value="UniProtKB-KW"/>
</dbReference>
<dbReference type="InterPro" id="IPR024079">
    <property type="entry name" value="MetalloPept_cat_dom_sf"/>
</dbReference>
<organism evidence="8 9">
    <name type="scientific">Pelagicoccus mobilis</name>
    <dbReference type="NCBI Taxonomy" id="415221"/>
    <lineage>
        <taxon>Bacteria</taxon>
        <taxon>Pseudomonadati</taxon>
        <taxon>Verrucomicrobiota</taxon>
        <taxon>Opitutia</taxon>
        <taxon>Puniceicoccales</taxon>
        <taxon>Pelagicoccaceae</taxon>
        <taxon>Pelagicoccus</taxon>
    </lineage>
</organism>
<keyword evidence="7" id="KW-0732">Signal</keyword>
<dbReference type="GO" id="GO:0008237">
    <property type="term" value="F:metallopeptidase activity"/>
    <property type="evidence" value="ECO:0007669"/>
    <property type="project" value="UniProtKB-KW"/>
</dbReference>
<comment type="cofactor">
    <cofactor evidence="1">
        <name>Zn(2+)</name>
        <dbReference type="ChEBI" id="CHEBI:29105"/>
    </cofactor>
</comment>
<dbReference type="EMBL" id="JAENIL010000048">
    <property type="protein sequence ID" value="MBK1879436.1"/>
    <property type="molecule type" value="Genomic_DNA"/>
</dbReference>
<protein>
    <recommendedName>
        <fullName evidence="10">Archaemetzincin</fullName>
    </recommendedName>
</protein>
<keyword evidence="2" id="KW-0645">Protease</keyword>
<evidence type="ECO:0000256" key="2">
    <source>
        <dbReference type="ARBA" id="ARBA00022670"/>
    </source>
</evidence>
<dbReference type="AlphaFoldDB" id="A0A934S2H4"/>
<keyword evidence="6" id="KW-0482">Metalloprotease</keyword>
<dbReference type="PANTHER" id="PTHR15910">
    <property type="entry name" value="ARCHAEMETZINCIN"/>
    <property type="match status" value="1"/>
</dbReference>
<reference evidence="8" key="1">
    <citation type="submission" date="2021-01" db="EMBL/GenBank/DDBJ databases">
        <title>Modified the classification status of verrucomicrobia.</title>
        <authorList>
            <person name="Feng X."/>
        </authorList>
    </citation>
    <scope>NUCLEOTIDE SEQUENCE</scope>
    <source>
        <strain evidence="8">KCTC 13126</strain>
    </source>
</reference>
<dbReference type="InterPro" id="IPR012962">
    <property type="entry name" value="Pept_M54_archaemetzincn"/>
</dbReference>
<evidence type="ECO:0000313" key="8">
    <source>
        <dbReference type="EMBL" id="MBK1879436.1"/>
    </source>
</evidence>
<evidence type="ECO:0000256" key="7">
    <source>
        <dbReference type="SAM" id="SignalP"/>
    </source>
</evidence>
<gene>
    <name evidence="8" type="ORF">JIN87_21300</name>
</gene>
<evidence type="ECO:0000256" key="4">
    <source>
        <dbReference type="ARBA" id="ARBA00022801"/>
    </source>
</evidence>
<feature type="chain" id="PRO_5037137128" description="Archaemetzincin" evidence="7">
    <location>
        <begin position="19"/>
        <end position="313"/>
    </location>
</feature>
<keyword evidence="4" id="KW-0378">Hydrolase</keyword>
<dbReference type="SUPFAM" id="SSF55486">
    <property type="entry name" value="Metalloproteases ('zincins'), catalytic domain"/>
    <property type="match status" value="1"/>
</dbReference>
<dbReference type="GO" id="GO:0046872">
    <property type="term" value="F:metal ion binding"/>
    <property type="evidence" value="ECO:0007669"/>
    <property type="project" value="UniProtKB-KW"/>
</dbReference>
<dbReference type="CDD" id="cd11375">
    <property type="entry name" value="Peptidase_M54"/>
    <property type="match status" value="1"/>
</dbReference>
<dbReference type="Gene3D" id="3.40.390.10">
    <property type="entry name" value="Collagenase (Catalytic Domain)"/>
    <property type="match status" value="1"/>
</dbReference>
<name>A0A934S2H4_9BACT</name>
<evidence type="ECO:0000313" key="9">
    <source>
        <dbReference type="Proteomes" id="UP000617628"/>
    </source>
</evidence>
<sequence>MKLLPLLLPALLTLHLAAAPDFHPPSVVKQLEAVGPTDEFTPTERILFLDTEEFTTIPDPGPIDWLSSHIERGQTCSRFLQEDYAKPTDSTYLYLQPIGVSDLPIEFQELLIKYCSAFFDTKVKLLETMPIDTRLISTRINQFTGKRQLNAADILEVLKVQKPNDAYAVIAFTTTDLYPQETWNFVFGLANLRESVGVFSIARYGNLASEPKLYTERALKVMTHEIGHMYGIKHCIYYHCLMNGSNHLEETDAAPMHLCPVCLRKLDLSVKPDHLMRYTRLKKIYQHENLEPPAEFTKKRVRKLISSSLESSL</sequence>
<dbReference type="Proteomes" id="UP000617628">
    <property type="component" value="Unassembled WGS sequence"/>
</dbReference>
<proteinExistence type="predicted"/>
<dbReference type="Pfam" id="PF07998">
    <property type="entry name" value="Peptidase_M54"/>
    <property type="match status" value="1"/>
</dbReference>
<evidence type="ECO:0000256" key="3">
    <source>
        <dbReference type="ARBA" id="ARBA00022723"/>
    </source>
</evidence>
<evidence type="ECO:0000256" key="6">
    <source>
        <dbReference type="ARBA" id="ARBA00023049"/>
    </source>
</evidence>
<keyword evidence="3" id="KW-0479">Metal-binding</keyword>
<dbReference type="RefSeq" id="WP_200357649.1">
    <property type="nucleotide sequence ID" value="NZ_JAENIL010000048.1"/>
</dbReference>
<evidence type="ECO:0000256" key="5">
    <source>
        <dbReference type="ARBA" id="ARBA00022833"/>
    </source>
</evidence>
<dbReference type="PANTHER" id="PTHR15910:SF1">
    <property type="entry name" value="ARCHAEMETZINCIN-2"/>
    <property type="match status" value="1"/>
</dbReference>